<keyword evidence="1" id="KW-0479">Metal-binding</keyword>
<dbReference type="InterPro" id="IPR038492">
    <property type="entry name" value="GBBH-like_N_sf"/>
</dbReference>
<evidence type="ECO:0000256" key="1">
    <source>
        <dbReference type="ARBA" id="ARBA00022723"/>
    </source>
</evidence>
<dbReference type="eggNOG" id="COG3536">
    <property type="taxonomic scope" value="Bacteria"/>
</dbReference>
<accession>Q3SUU6</accession>
<dbReference type="RefSeq" id="WP_011314001.1">
    <property type="nucleotide sequence ID" value="NC_007406.1"/>
</dbReference>
<proteinExistence type="predicted"/>
<sequence>MQPTNVELVEGATVLALTWHDCGVRRLEAERLRRASRAATEIRRQADGVELYLPPDLHVTSIEAIGNYALRLSFSDGHDRGIYPWCYLRELAGQTPN</sequence>
<evidence type="ECO:0000259" key="3">
    <source>
        <dbReference type="Pfam" id="PF06155"/>
    </source>
</evidence>
<dbReference type="STRING" id="323098.Nwi_0679"/>
<dbReference type="Proteomes" id="UP000002531">
    <property type="component" value="Chromosome"/>
</dbReference>
<dbReference type="EMBL" id="CP000115">
    <property type="protein sequence ID" value="ABA03945.1"/>
    <property type="molecule type" value="Genomic_DNA"/>
</dbReference>
<reference evidence="4 5" key="1">
    <citation type="journal article" date="2006" name="Appl. Environ. Microbiol.">
        <title>Genome sequence of the chemolithoautotrophic nitrite-oxidizing bacterium Nitrobacter winogradskyi Nb-255.</title>
        <authorList>
            <person name="Starkenburg S.R."/>
            <person name="Chain P.S."/>
            <person name="Sayavedra-Soto L.A."/>
            <person name="Hauser L."/>
            <person name="Land M.L."/>
            <person name="Larimer F.W."/>
            <person name="Malfatti S.A."/>
            <person name="Klotz M.G."/>
            <person name="Bottomley P.J."/>
            <person name="Arp D.J."/>
            <person name="Hickey W.J."/>
        </authorList>
    </citation>
    <scope>NUCLEOTIDE SEQUENCE [LARGE SCALE GENOMIC DNA]</scope>
    <source>
        <strain evidence="5">ATCC 25391 / DSM 10237 / CIP 104748 / NCIMB 11846 / Nb-255</strain>
    </source>
</reference>
<dbReference type="PANTHER" id="PTHR35303">
    <property type="entry name" value="OS02G0197800 PROTEIN"/>
    <property type="match status" value="1"/>
</dbReference>
<name>Q3SUU6_NITWN</name>
<dbReference type="GO" id="GO:0046872">
    <property type="term" value="F:metal ion binding"/>
    <property type="evidence" value="ECO:0007669"/>
    <property type="project" value="UniProtKB-KW"/>
</dbReference>
<dbReference type="OrthoDB" id="9794178at2"/>
<dbReference type="Pfam" id="PF06155">
    <property type="entry name" value="GBBH-like_N"/>
    <property type="match status" value="1"/>
</dbReference>
<dbReference type="InterPro" id="IPR010376">
    <property type="entry name" value="GBBH-like_N"/>
</dbReference>
<keyword evidence="5" id="KW-1185">Reference proteome</keyword>
<organism evidence="4 5">
    <name type="scientific">Nitrobacter winogradskyi (strain ATCC 25391 / DSM 10237 / CIP 104748 / NCIMB 11846 / Nb-255)</name>
    <dbReference type="NCBI Taxonomy" id="323098"/>
    <lineage>
        <taxon>Bacteria</taxon>
        <taxon>Pseudomonadati</taxon>
        <taxon>Pseudomonadota</taxon>
        <taxon>Alphaproteobacteria</taxon>
        <taxon>Hyphomicrobiales</taxon>
        <taxon>Nitrobacteraceae</taxon>
        <taxon>Nitrobacter</taxon>
    </lineage>
</organism>
<keyword evidence="2" id="KW-0408">Iron</keyword>
<protein>
    <recommendedName>
        <fullName evidence="3">Gamma-butyrobetaine hydroxylase-like N-terminal domain-containing protein</fullName>
    </recommendedName>
</protein>
<dbReference type="AlphaFoldDB" id="Q3SUU6"/>
<feature type="domain" description="Gamma-butyrobetaine hydroxylase-like N-terminal" evidence="3">
    <location>
        <begin position="10"/>
        <end position="89"/>
    </location>
</feature>
<evidence type="ECO:0000313" key="4">
    <source>
        <dbReference type="EMBL" id="ABA03945.1"/>
    </source>
</evidence>
<dbReference type="KEGG" id="nwi:Nwi_0679"/>
<gene>
    <name evidence="4" type="ordered locus">Nwi_0679</name>
</gene>
<evidence type="ECO:0000313" key="5">
    <source>
        <dbReference type="Proteomes" id="UP000002531"/>
    </source>
</evidence>
<evidence type="ECO:0000256" key="2">
    <source>
        <dbReference type="ARBA" id="ARBA00023004"/>
    </source>
</evidence>
<dbReference type="Gene3D" id="3.30.2020.30">
    <property type="match status" value="1"/>
</dbReference>
<dbReference type="HOGENOM" id="CLU_117841_2_0_5"/>